<reference evidence="1 2" key="1">
    <citation type="journal article" date="2016" name="Nat. Commun.">
        <title>Thousands of microbial genomes shed light on interconnected biogeochemical processes in an aquifer system.</title>
        <authorList>
            <person name="Anantharaman K."/>
            <person name="Brown C.T."/>
            <person name="Hug L.A."/>
            <person name="Sharon I."/>
            <person name="Castelle C.J."/>
            <person name="Probst A.J."/>
            <person name="Thomas B.C."/>
            <person name="Singh A."/>
            <person name="Wilkins M.J."/>
            <person name="Karaoz U."/>
            <person name="Brodie E.L."/>
            <person name="Williams K.H."/>
            <person name="Hubbard S.S."/>
            <person name="Banfield J.F."/>
        </authorList>
    </citation>
    <scope>NUCLEOTIDE SEQUENCE [LARGE SCALE GENOMIC DNA]</scope>
</reference>
<proteinExistence type="predicted"/>
<name>A0A1F5JDM1_9BACT</name>
<dbReference type="EMBL" id="MFCX01000005">
    <property type="protein sequence ID" value="OGE26703.1"/>
    <property type="molecule type" value="Genomic_DNA"/>
</dbReference>
<protein>
    <submittedName>
        <fullName evidence="1">Uncharacterized protein</fullName>
    </submittedName>
</protein>
<organism evidence="1 2">
    <name type="scientific">Candidatus Daviesbacteria bacterium RIFCSPHIGHO2_02_FULL_39_12</name>
    <dbReference type="NCBI Taxonomy" id="1797770"/>
    <lineage>
        <taxon>Bacteria</taxon>
        <taxon>Candidatus Daviesiibacteriota</taxon>
    </lineage>
</organism>
<comment type="caution">
    <text evidence="1">The sequence shown here is derived from an EMBL/GenBank/DDBJ whole genome shotgun (WGS) entry which is preliminary data.</text>
</comment>
<evidence type="ECO:0000313" key="1">
    <source>
        <dbReference type="EMBL" id="OGE26703.1"/>
    </source>
</evidence>
<sequence length="64" mass="7441">MCVTEYAYPDKQQTVGLGKKIKDSSPAGVWQEFGKLRKTQATRQLRESDTPILRYSEFFWESPI</sequence>
<accession>A0A1F5JDM1</accession>
<gene>
    <name evidence="1" type="ORF">A3C26_01070</name>
</gene>
<dbReference type="AlphaFoldDB" id="A0A1F5JDM1"/>
<dbReference type="Proteomes" id="UP000177042">
    <property type="component" value="Unassembled WGS sequence"/>
</dbReference>
<evidence type="ECO:0000313" key="2">
    <source>
        <dbReference type="Proteomes" id="UP000177042"/>
    </source>
</evidence>